<gene>
    <name evidence="1" type="ORF">CEE69_13120</name>
</gene>
<dbReference type="OrthoDB" id="9841002at2"/>
<name>A0A2G1W848_9BACT</name>
<evidence type="ECO:0000313" key="2">
    <source>
        <dbReference type="Proteomes" id="UP000225740"/>
    </source>
</evidence>
<dbReference type="Proteomes" id="UP000225740">
    <property type="component" value="Unassembled WGS sequence"/>
</dbReference>
<accession>A0A2G1W848</accession>
<dbReference type="GeneID" id="90609050"/>
<dbReference type="EMBL" id="NIZW01000009">
    <property type="protein sequence ID" value="PHQ34809.1"/>
    <property type="molecule type" value="Genomic_DNA"/>
</dbReference>
<dbReference type="AlphaFoldDB" id="A0A2G1W848"/>
<comment type="caution">
    <text evidence="1">The sequence shown here is derived from an EMBL/GenBank/DDBJ whole genome shotgun (WGS) entry which is preliminary data.</text>
</comment>
<organism evidence="1 2">
    <name type="scientific">Rhodopirellula bahusiensis</name>
    <dbReference type="NCBI Taxonomy" id="2014065"/>
    <lineage>
        <taxon>Bacteria</taxon>
        <taxon>Pseudomonadati</taxon>
        <taxon>Planctomycetota</taxon>
        <taxon>Planctomycetia</taxon>
        <taxon>Pirellulales</taxon>
        <taxon>Pirellulaceae</taxon>
        <taxon>Rhodopirellula</taxon>
    </lineage>
</organism>
<sequence>MSRTPLITDEERNQLHPLLSLIRDPDQLYACTTAGEFFDCDDHALMAFQIWRRMGRSNEATGAAWRRLMESDCPTHDVMALVAFHVFHELDKD</sequence>
<proteinExistence type="predicted"/>
<keyword evidence="2" id="KW-1185">Reference proteome</keyword>
<reference evidence="1 2" key="1">
    <citation type="submission" date="2017-06" db="EMBL/GenBank/DDBJ databases">
        <title>Description of Rhodopirellula bahusiensis sp. nov.</title>
        <authorList>
            <person name="Kizina J."/>
            <person name="Harder J."/>
        </authorList>
    </citation>
    <scope>NUCLEOTIDE SEQUENCE [LARGE SCALE GENOMIC DNA]</scope>
    <source>
        <strain evidence="1 2">SWK21</strain>
    </source>
</reference>
<evidence type="ECO:0000313" key="1">
    <source>
        <dbReference type="EMBL" id="PHQ34809.1"/>
    </source>
</evidence>
<protein>
    <submittedName>
        <fullName evidence="1">Uncharacterized protein</fullName>
    </submittedName>
</protein>
<dbReference type="RefSeq" id="WP_099261112.1">
    <property type="nucleotide sequence ID" value="NZ_NIZW01000009.1"/>
</dbReference>